<dbReference type="GO" id="GO:0016887">
    <property type="term" value="F:ATP hydrolysis activity"/>
    <property type="evidence" value="ECO:0007669"/>
    <property type="project" value="InterPro"/>
</dbReference>
<proteinExistence type="inferred from homology"/>
<keyword evidence="9 12" id="KW-0472">Membrane</keyword>
<feature type="transmembrane region" description="Helical" evidence="12">
    <location>
        <begin position="1583"/>
        <end position="1604"/>
    </location>
</feature>
<evidence type="ECO:0000256" key="10">
    <source>
        <dbReference type="PROSITE-ProRule" id="PRU00708"/>
    </source>
</evidence>
<evidence type="ECO:0000256" key="11">
    <source>
        <dbReference type="SAM" id="MobiDB-lite"/>
    </source>
</evidence>
<dbReference type="Pfam" id="PF01061">
    <property type="entry name" value="ABC2_membrane"/>
    <property type="match status" value="2"/>
</dbReference>
<evidence type="ECO:0000256" key="7">
    <source>
        <dbReference type="ARBA" id="ARBA00022840"/>
    </source>
</evidence>
<feature type="transmembrane region" description="Helical" evidence="12">
    <location>
        <begin position="927"/>
        <end position="949"/>
    </location>
</feature>
<dbReference type="Pfam" id="PF00005">
    <property type="entry name" value="ABC_tran"/>
    <property type="match status" value="2"/>
</dbReference>
<dbReference type="GO" id="GO:0005886">
    <property type="term" value="C:plasma membrane"/>
    <property type="evidence" value="ECO:0007669"/>
    <property type="project" value="UniProtKB-ARBA"/>
</dbReference>
<feature type="domain" description="ABC transporter" evidence="13">
    <location>
        <begin position="403"/>
        <end position="689"/>
    </location>
</feature>
<evidence type="ECO:0000256" key="6">
    <source>
        <dbReference type="ARBA" id="ARBA00022741"/>
    </source>
</evidence>
<dbReference type="Pfam" id="PF01535">
    <property type="entry name" value="PPR"/>
    <property type="match status" value="1"/>
</dbReference>
<dbReference type="CDD" id="cd03232">
    <property type="entry name" value="ABCG_PDR_domain2"/>
    <property type="match status" value="1"/>
</dbReference>
<dbReference type="GO" id="GO:0005524">
    <property type="term" value="F:ATP binding"/>
    <property type="evidence" value="ECO:0007669"/>
    <property type="project" value="UniProtKB-KW"/>
</dbReference>
<dbReference type="InterPro" id="IPR002885">
    <property type="entry name" value="PPR_rpt"/>
</dbReference>
<feature type="transmembrane region" description="Helical" evidence="12">
    <location>
        <begin position="1667"/>
        <end position="1690"/>
    </location>
</feature>
<dbReference type="InterPro" id="IPR013581">
    <property type="entry name" value="PDR_assoc"/>
</dbReference>
<dbReference type="InterPro" id="IPR003593">
    <property type="entry name" value="AAA+_ATPase"/>
</dbReference>
<feature type="transmembrane region" description="Helical" evidence="12">
    <location>
        <begin position="903"/>
        <end position="921"/>
    </location>
</feature>
<evidence type="ECO:0000313" key="15">
    <source>
        <dbReference type="Proteomes" id="UP000289738"/>
    </source>
</evidence>
<keyword evidence="6" id="KW-0547">Nucleotide-binding</keyword>
<name>A0A445AYT2_ARAHY</name>
<feature type="domain" description="ABC transporter" evidence="13">
    <location>
        <begin position="1107"/>
        <end position="1347"/>
    </location>
</feature>
<evidence type="ECO:0000256" key="3">
    <source>
        <dbReference type="ARBA" id="ARBA00022448"/>
    </source>
</evidence>
<dbReference type="STRING" id="3818.A0A445AYT2"/>
<dbReference type="GO" id="GO:0140359">
    <property type="term" value="F:ABC-type transporter activity"/>
    <property type="evidence" value="ECO:0007669"/>
    <property type="project" value="InterPro"/>
</dbReference>
<feature type="transmembrane region" description="Helical" evidence="12">
    <location>
        <begin position="785"/>
        <end position="806"/>
    </location>
</feature>
<dbReference type="InterPro" id="IPR011990">
    <property type="entry name" value="TPR-like_helical_dom_sf"/>
</dbReference>
<dbReference type="InterPro" id="IPR034003">
    <property type="entry name" value="ABCG_PDR_2"/>
</dbReference>
<dbReference type="FunFam" id="3.40.50.300:FF:000157">
    <property type="entry name" value="ABC transporter G family member 34"/>
    <property type="match status" value="1"/>
</dbReference>
<organism evidence="14 15">
    <name type="scientific">Arachis hypogaea</name>
    <name type="common">Peanut</name>
    <dbReference type="NCBI Taxonomy" id="3818"/>
    <lineage>
        <taxon>Eukaryota</taxon>
        <taxon>Viridiplantae</taxon>
        <taxon>Streptophyta</taxon>
        <taxon>Embryophyta</taxon>
        <taxon>Tracheophyta</taxon>
        <taxon>Spermatophyta</taxon>
        <taxon>Magnoliopsida</taxon>
        <taxon>eudicotyledons</taxon>
        <taxon>Gunneridae</taxon>
        <taxon>Pentapetalae</taxon>
        <taxon>rosids</taxon>
        <taxon>fabids</taxon>
        <taxon>Fabales</taxon>
        <taxon>Fabaceae</taxon>
        <taxon>Papilionoideae</taxon>
        <taxon>50 kb inversion clade</taxon>
        <taxon>dalbergioids sensu lato</taxon>
        <taxon>Dalbergieae</taxon>
        <taxon>Pterocarpus clade</taxon>
        <taxon>Arachis</taxon>
    </lineage>
</organism>
<feature type="repeat" description="PPR" evidence="10">
    <location>
        <begin position="315"/>
        <end position="349"/>
    </location>
</feature>
<dbReference type="GO" id="GO:0016070">
    <property type="term" value="P:RNA metabolic process"/>
    <property type="evidence" value="ECO:0007669"/>
    <property type="project" value="UniProtKB-ARBA"/>
</dbReference>
<evidence type="ECO:0000313" key="14">
    <source>
        <dbReference type="EMBL" id="RYR31602.1"/>
    </source>
</evidence>
<dbReference type="FunFam" id="3.40.50.300:FF:000179">
    <property type="entry name" value="ABC transporter G family member 34"/>
    <property type="match status" value="1"/>
</dbReference>
<comment type="caution">
    <text evidence="14">The sequence shown here is derived from an EMBL/GenBank/DDBJ whole genome shotgun (WGS) entry which is preliminary data.</text>
</comment>
<keyword evidence="15" id="KW-1185">Reference proteome</keyword>
<feature type="transmembrane region" description="Helical" evidence="12">
    <location>
        <begin position="1515"/>
        <end position="1541"/>
    </location>
</feature>
<evidence type="ECO:0000256" key="4">
    <source>
        <dbReference type="ARBA" id="ARBA00022692"/>
    </source>
</evidence>
<evidence type="ECO:0000256" key="9">
    <source>
        <dbReference type="ARBA" id="ARBA00023136"/>
    </source>
</evidence>
<dbReference type="InterPro" id="IPR003439">
    <property type="entry name" value="ABC_transporter-like_ATP-bd"/>
</dbReference>
<protein>
    <recommendedName>
        <fullName evidence="13">ABC transporter domain-containing protein</fullName>
    </recommendedName>
</protein>
<feature type="transmembrane region" description="Helical" evidence="12">
    <location>
        <begin position="872"/>
        <end position="891"/>
    </location>
</feature>
<keyword evidence="7" id="KW-0067">ATP-binding</keyword>
<dbReference type="Proteomes" id="UP000289738">
    <property type="component" value="Chromosome B01"/>
</dbReference>
<reference evidence="14 15" key="1">
    <citation type="submission" date="2019-01" db="EMBL/GenBank/DDBJ databases">
        <title>Sequencing of cultivated peanut Arachis hypogaea provides insights into genome evolution and oil improvement.</title>
        <authorList>
            <person name="Chen X."/>
        </authorList>
    </citation>
    <scope>NUCLEOTIDE SEQUENCE [LARGE SCALE GENOMIC DNA]</scope>
    <source>
        <strain evidence="15">cv. Fuhuasheng</strain>
        <tissue evidence="14">Leaves</tissue>
    </source>
</reference>
<dbReference type="NCBIfam" id="TIGR00756">
    <property type="entry name" value="PPR"/>
    <property type="match status" value="2"/>
</dbReference>
<feature type="transmembrane region" description="Helical" evidence="12">
    <location>
        <begin position="1008"/>
        <end position="1035"/>
    </location>
</feature>
<sequence>MGEVGGVDEIESLRIELAEIGRSIRSSFRSHASSFRSAIDVDNNEGHHALQWTQIQRLPTFERITSALFDVNKLGAQERHLFIEKLLEHIENDNLRLLQKLRNRIDNSPNTTPPIHHKRSKKPTIAFAHSHNHSRALHHLLLSRLSRALALHHLLLSRLSRALVDTVSSGSMQHALFLFDKMSHSSCVISVFIIYGEEKCIAMRSRWVLNQMLWSRTWNAMIAAYVQNDWYMKALKLFEELLSGYLKLDTVTIASILPAYANLASLRECRQIHGYIMKLNFHLNTFVSNAIMHMYASCGDLALACRIFRGMACRDIISWNTIITAYAIHGMGRMSIELFSEMKSRGIEPNDSTFVFLLSACSNSGLLPTVEVRYQNLTIEAECQVVKGKPIPTLWNTLKGWIIDASKLLILRSRKSRISIIKDANGIIKPGRMALLLGPPGSGKTTLLLALAGRLDHSLKVKGEISYNGHPLEEFIPQKSSAYVSQYDLHIPEMTVRETLDFSARCQGVGIKDELLKEVSRREKKAGIMPDHDLDAYMKATSVKGLKSTLQTDYILKILGLDVCADTLVGDPIRRGVSGGQKKRVTTVAMILTLGPDEGEMIVGPTRALFMDEISNGLDSSTTFQIISCLQHMVHITDATALISLLQPAPETFDLFDDIVLMAEGKIVYHGPRDCIVEFFEDCGFQCPPRKGTADFLQEVISRNDQAQYWSRSEEPYIYVTTEQFIEKFKHSSFGKKLEEEISKPFDKSQSHKNALAFRKYSLTKWELFKACIMREFLLMKRNSFVYVFKSTQLVIVASIGMTVFIRTRMYVDALHGNYFMGSLFYSLIILLTDGYPELSMTISRLSVFYKQKELCFYPAWAYSIPSAVLKIPLSLLESFIWTALTYYVIGYSPEVGRFFRQFLLLFTLHMSSISMFRFIASVFQNVAAAMTAGTVAILYALLFGGVVLPKPYMPSWLRWGFWISPLSYGELAVTVNEFLAPRWQKMSANTTLGHQIMESRGLNFDGYFYWISVGALLGLTVLFNTAFTLVLSFFKVPSRSRALISSDKHSELQGNQENNGNFAGNITPVESTTEPEKGQHSGGMVLPFQPLTLAFRGVQYYVDPPMEMRNQGFSKKQLQLLCDVTGSLRPGILTALMGVSGAGKTTLLDVLCGRKTGGTIKGDIRIGGYQKVQETFARISGYCEQNDIHSPNITVEESVMFSAWLRLPPQIDAITKSEFVKEVLHTIELDQIKDSLVGLPNVSGLSTEQRKRLTIAIELVANPSIIFMDEPTSGLDARAAAVVMRAVKNVVRTGRTVACTIHQPSIDIFESFDELILMKTGGRIIYSGPLGQNSSQVIEYFESIPRVPKIKDNYNPSTWMLEVTSGSAEVEIGVDFAQIYRESTLYEQNKELVEQLSSPAPGSKDLHFPSHFPQNGWEQFKACLWKQHLSYWRSPSYNLMRINFVIAASLLFGILFWKKGKNIDNQQDLFNVFGSMFIAALIFGINNCTSVLSIVATERIVLYREKFAGMYSPWAYSFAQVIIEVPYLLTQAVLYVIITYPMIGYHWSAYKIFWSLYSMFCNLLYFNYLGMFIVSFTPNVQVASIVCSSAYTMLTLFSGFIVPRLQIPKWWIWMYYLCPTSWALNGLLTSQYGDINREISVTAFTDAKTRTIAEFLRDYYGFHHDLLGVTGALLIVFPVIFALLFAYCIGHLNFLRR</sequence>
<dbReference type="PROSITE" id="PS51375">
    <property type="entry name" value="PPR"/>
    <property type="match status" value="1"/>
</dbReference>
<feature type="transmembrane region" description="Helical" evidence="12">
    <location>
        <begin position="1611"/>
        <end position="1629"/>
    </location>
</feature>
<comment type="subcellular location">
    <subcellularLocation>
        <location evidence="1">Membrane</location>
        <topology evidence="1">Multi-pass membrane protein</topology>
    </subcellularLocation>
</comment>
<dbReference type="Pfam" id="PF19055">
    <property type="entry name" value="ABC2_membrane_7"/>
    <property type="match status" value="2"/>
</dbReference>
<feature type="compositionally biased region" description="Polar residues" evidence="11">
    <location>
        <begin position="1053"/>
        <end position="1073"/>
    </location>
</feature>
<keyword evidence="8 12" id="KW-1133">Transmembrane helix</keyword>
<dbReference type="FunFam" id="1.25.40.10:FF:000344">
    <property type="entry name" value="Pentatricopeptide repeat-containing protein"/>
    <property type="match status" value="1"/>
</dbReference>
<feature type="transmembrane region" description="Helical" evidence="12">
    <location>
        <begin position="1440"/>
        <end position="1458"/>
    </location>
</feature>
<feature type="transmembrane region" description="Helical" evidence="12">
    <location>
        <begin position="1553"/>
        <end position="1577"/>
    </location>
</feature>
<dbReference type="PANTHER" id="PTHR19241">
    <property type="entry name" value="ATP-BINDING CASSETTE TRANSPORTER"/>
    <property type="match status" value="1"/>
</dbReference>
<dbReference type="PROSITE" id="PS50893">
    <property type="entry name" value="ABC_TRANSPORTER_2"/>
    <property type="match status" value="2"/>
</dbReference>
<dbReference type="Pfam" id="PF13041">
    <property type="entry name" value="PPR_2"/>
    <property type="match status" value="1"/>
</dbReference>
<dbReference type="Gene3D" id="1.25.40.10">
    <property type="entry name" value="Tetratricopeptide repeat domain"/>
    <property type="match status" value="1"/>
</dbReference>
<gene>
    <name evidence="14" type="ORF">Ahy_B01g056430</name>
</gene>
<evidence type="ECO:0000256" key="2">
    <source>
        <dbReference type="ARBA" id="ARBA00006012"/>
    </source>
</evidence>
<feature type="transmembrane region" description="Helical" evidence="12">
    <location>
        <begin position="1470"/>
        <end position="1495"/>
    </location>
</feature>
<dbReference type="SUPFAM" id="SSF52540">
    <property type="entry name" value="P-loop containing nucleoside triphosphate hydrolases"/>
    <property type="match status" value="2"/>
</dbReference>
<comment type="similarity">
    <text evidence="2">Belongs to the ABC transporter superfamily. ABCG family. PDR (TC 3.A.1.205) subfamily.</text>
</comment>
<dbReference type="InterPro" id="IPR043926">
    <property type="entry name" value="ABCG_dom"/>
</dbReference>
<dbReference type="Pfam" id="PF08370">
    <property type="entry name" value="PDR_assoc"/>
    <property type="match status" value="1"/>
</dbReference>
<evidence type="ECO:0000256" key="8">
    <source>
        <dbReference type="ARBA" id="ARBA00022989"/>
    </source>
</evidence>
<accession>A0A445AYT2</accession>
<evidence type="ECO:0000256" key="5">
    <source>
        <dbReference type="ARBA" id="ARBA00022737"/>
    </source>
</evidence>
<feature type="region of interest" description="Disordered" evidence="11">
    <location>
        <begin position="1048"/>
        <end position="1082"/>
    </location>
</feature>
<feature type="transmembrane region" description="Helical" evidence="12">
    <location>
        <begin position="818"/>
        <end position="836"/>
    </location>
</feature>
<dbReference type="CDD" id="cd03233">
    <property type="entry name" value="ABCG_PDR_domain1"/>
    <property type="match status" value="1"/>
</dbReference>
<keyword evidence="3" id="KW-0813">Transport</keyword>
<evidence type="ECO:0000256" key="12">
    <source>
        <dbReference type="SAM" id="Phobius"/>
    </source>
</evidence>
<dbReference type="SMART" id="SM00382">
    <property type="entry name" value="AAA"/>
    <property type="match status" value="2"/>
</dbReference>
<dbReference type="InterPro" id="IPR034001">
    <property type="entry name" value="ABCG_PDR_1"/>
</dbReference>
<dbReference type="InterPro" id="IPR013525">
    <property type="entry name" value="ABC2_TM"/>
</dbReference>
<evidence type="ECO:0000256" key="1">
    <source>
        <dbReference type="ARBA" id="ARBA00004141"/>
    </source>
</evidence>
<dbReference type="InterPro" id="IPR027417">
    <property type="entry name" value="P-loop_NTPase"/>
</dbReference>
<evidence type="ECO:0000259" key="13">
    <source>
        <dbReference type="PROSITE" id="PS50893"/>
    </source>
</evidence>
<dbReference type="EMBL" id="SDMP01000011">
    <property type="protein sequence ID" value="RYR31602.1"/>
    <property type="molecule type" value="Genomic_DNA"/>
</dbReference>
<keyword evidence="5" id="KW-0677">Repeat</keyword>
<keyword evidence="4 12" id="KW-0812">Transmembrane</keyword>
<dbReference type="Gene3D" id="3.40.50.300">
    <property type="entry name" value="P-loop containing nucleotide triphosphate hydrolases"/>
    <property type="match status" value="2"/>
</dbReference>